<accession>A0A062TTM5</accession>
<proteinExistence type="predicted"/>
<dbReference type="EMBL" id="AWFB01000089">
    <property type="protein sequence ID" value="RAN30393.1"/>
    <property type="molecule type" value="Genomic_DNA"/>
</dbReference>
<reference evidence="1 2" key="1">
    <citation type="submission" date="2013-04" db="EMBL/GenBank/DDBJ databases">
        <title>Hyphomonas sp. T24B3 Genome Sequencing.</title>
        <authorList>
            <person name="Lai Q."/>
            <person name="Shao Z."/>
        </authorList>
    </citation>
    <scope>NUCLEOTIDE SEQUENCE [LARGE SCALE GENOMIC DNA]</scope>
    <source>
        <strain evidence="1 2">T24B3</strain>
    </source>
</reference>
<dbReference type="Proteomes" id="UP000249123">
    <property type="component" value="Unassembled WGS sequence"/>
</dbReference>
<gene>
    <name evidence="1" type="ORF">HY3_06120</name>
</gene>
<dbReference type="AlphaFoldDB" id="A0A062TTM5"/>
<organism evidence="1 2">
    <name type="scientific">Hyphomonas pacifica</name>
    <dbReference type="NCBI Taxonomy" id="1280941"/>
    <lineage>
        <taxon>Bacteria</taxon>
        <taxon>Pseudomonadati</taxon>
        <taxon>Pseudomonadota</taxon>
        <taxon>Alphaproteobacteria</taxon>
        <taxon>Hyphomonadales</taxon>
        <taxon>Hyphomonadaceae</taxon>
        <taxon>Hyphomonas</taxon>
    </lineage>
</organism>
<keyword evidence="2" id="KW-1185">Reference proteome</keyword>
<dbReference type="RefSeq" id="WP_034828997.1">
    <property type="nucleotide sequence ID" value="NZ_AWFA01000067.1"/>
</dbReference>
<dbReference type="Pfam" id="PF10098">
    <property type="entry name" value="DUF2336"/>
    <property type="match status" value="1"/>
</dbReference>
<protein>
    <submittedName>
        <fullName evidence="1">Uncharacterized protein</fullName>
    </submittedName>
</protein>
<name>A0A062TTM5_9PROT</name>
<sequence length="399" mass="44822">MEDAIEPLTTPEIGRARNALFRRLLDLIAMPASRLAHQDRHMVSDILLDMLFHAEESEREMCARRLAVHREAPKRLLRYLGQCSFQVARHVLEGNEGYDACDLREICMTGTADHRLMIARRKLIPESVCEYLAEFAELNSVKEMLANNGAIMPEQAIDKLVARSRDDKSICPLLVERLEMKPSHAMAMFWWSDAATRRKILQRHAADRLEVIDTCKDVFELAAAENWSDPVARKALQLIERRQRNRAAIEKSPYDSLEDAINASALNGMDSELAQEIGYLAGLKPVTAAKILSDKGGEGVAVLCKGTGVKRDFLPVLWAGLRRPLESEEGETDPVFANVAETYEILTVAKAQTVLRYWNWSLSSAFKPAMMQSGYSDAAANEETEFSTAQRTARLVFGR</sequence>
<dbReference type="InterPro" id="IPR019285">
    <property type="entry name" value="DUF2336"/>
</dbReference>
<evidence type="ECO:0000313" key="1">
    <source>
        <dbReference type="EMBL" id="RAN30393.1"/>
    </source>
</evidence>
<dbReference type="eggNOG" id="COG5330">
    <property type="taxonomic scope" value="Bacteria"/>
</dbReference>
<dbReference type="OrthoDB" id="7179503at2"/>
<comment type="caution">
    <text evidence="1">The sequence shown here is derived from an EMBL/GenBank/DDBJ whole genome shotgun (WGS) entry which is preliminary data.</text>
</comment>
<evidence type="ECO:0000313" key="2">
    <source>
        <dbReference type="Proteomes" id="UP000249123"/>
    </source>
</evidence>
<dbReference type="STRING" id="1280941.HY2_05150"/>